<dbReference type="Pfam" id="PF06985">
    <property type="entry name" value="HET"/>
    <property type="match status" value="1"/>
</dbReference>
<feature type="region of interest" description="Disordered" evidence="1">
    <location>
        <begin position="664"/>
        <end position="690"/>
    </location>
</feature>
<dbReference type="VEuPathDB" id="FungiDB:G647_07663"/>
<evidence type="ECO:0000313" key="4">
    <source>
        <dbReference type="Proteomes" id="UP000030678"/>
    </source>
</evidence>
<feature type="compositionally biased region" description="Polar residues" evidence="1">
    <location>
        <begin position="679"/>
        <end position="690"/>
    </location>
</feature>
<gene>
    <name evidence="3" type="ORF">G647_07663</name>
</gene>
<dbReference type="InterPro" id="IPR010730">
    <property type="entry name" value="HET"/>
</dbReference>
<sequence length="891" mass="100092">MAQLCEACARFATCNLPAKQVWYNAKFPHYASGTELHQSAERGCHLCQFIEAALLRYNRTPGETSLPDRQIWLQCVQQSHNHNTNAIQISIEPLGLRSAGYRGLDTYDVDHCLWLPAEDDTEQKLAMLEAMSNGPLGKLGPVAGVVVHNTGRIYFYRGRTLTADVFYAIRQPFYRAEIHCVLIPGESRSIYRHYWLRRGIDHISQALDTGLGLSVQGVQDDSTGSFANLFLIIAWLNRCLTHHSTCRGYAEGAGQLPSRVLDVGHVKSEAVHLHISKPGEKDRYIALSHRWGRTNPLTTTTKTLPDRVAGIALTSLSQTFREAIYVARMLDIKYLWIDSLCILQDSHDDWKEQAALMGTIYRQAFVTIAATDTEDASSGLFFPRSPTKGKPCKLHLPLRKDMFASESGPLYATSPHFRRGKDIGRVRGPLDTRAWVLQEQILSGRVLNFTKDQVYFECLSTEASEVLPYTLENAMDDESHYVSTLKHGIGGLLPHDKPEASTYLHRAWYLMVEDYSRRQLTVPTDKWVAMLGIVTEMQRATDDVCSFGLWNRWLVHDLLWAVYSASYPRTSLQQEKMITPGPTGKRNTSLSVPSWSWLQIEGHIKYLPDPYNVVLQDQVLVQKMELQNADATCPPGVDHKNLPRLRIRGPLKPGIPALFVADADEDNSEGSGQVAGPPDTSSQEALTSQHEYPRMAEPDFLSAALDPTDDRATRTWRIASDLEEEIYGPKPMMDEDEPIIGVIPQGRLNHVIHDHVLADRPNADRRMTELYARGTGSDELRHTFLKEKANKYVVATKIEKTPIGFWAPDIDGELPTARLDELGTLLDEEITSLLFVGICRGRGWVRCLGLQLVGTGVEAMLANVWRRVGMAWILEEAWDQTGGIETEVTLI</sequence>
<reference evidence="3 4" key="1">
    <citation type="submission" date="2013-03" db="EMBL/GenBank/DDBJ databases">
        <title>The Genome Sequence of Cladophialophora carrionii CBS 160.54.</title>
        <authorList>
            <consortium name="The Broad Institute Genomics Platform"/>
            <person name="Cuomo C."/>
            <person name="de Hoog S."/>
            <person name="Gorbushina A."/>
            <person name="Walker B."/>
            <person name="Young S.K."/>
            <person name="Zeng Q."/>
            <person name="Gargeya S."/>
            <person name="Fitzgerald M."/>
            <person name="Haas B."/>
            <person name="Abouelleil A."/>
            <person name="Allen A.W."/>
            <person name="Alvarado L."/>
            <person name="Arachchi H.M."/>
            <person name="Berlin A.M."/>
            <person name="Chapman S.B."/>
            <person name="Gainer-Dewar J."/>
            <person name="Goldberg J."/>
            <person name="Griggs A."/>
            <person name="Gujja S."/>
            <person name="Hansen M."/>
            <person name="Howarth C."/>
            <person name="Imamovic A."/>
            <person name="Ireland A."/>
            <person name="Larimer J."/>
            <person name="McCowan C."/>
            <person name="Murphy C."/>
            <person name="Pearson M."/>
            <person name="Poon T.W."/>
            <person name="Priest M."/>
            <person name="Roberts A."/>
            <person name="Saif S."/>
            <person name="Shea T."/>
            <person name="Sisk P."/>
            <person name="Sykes S."/>
            <person name="Wortman J."/>
            <person name="Nusbaum C."/>
            <person name="Birren B."/>
        </authorList>
    </citation>
    <scope>NUCLEOTIDE SEQUENCE [LARGE SCALE GENOMIC DNA]</scope>
    <source>
        <strain evidence="3 4">CBS 160.54</strain>
    </source>
</reference>
<name>V9D5P7_9EURO</name>
<proteinExistence type="predicted"/>
<dbReference type="EMBL" id="KB822707">
    <property type="protein sequence ID" value="ETI21317.1"/>
    <property type="molecule type" value="Genomic_DNA"/>
</dbReference>
<evidence type="ECO:0000256" key="1">
    <source>
        <dbReference type="SAM" id="MobiDB-lite"/>
    </source>
</evidence>
<dbReference type="OrthoDB" id="5125733at2759"/>
<protein>
    <recommendedName>
        <fullName evidence="2">Heterokaryon incompatibility domain-containing protein</fullName>
    </recommendedName>
</protein>
<organism evidence="3 4">
    <name type="scientific">Cladophialophora carrionii CBS 160.54</name>
    <dbReference type="NCBI Taxonomy" id="1279043"/>
    <lineage>
        <taxon>Eukaryota</taxon>
        <taxon>Fungi</taxon>
        <taxon>Dikarya</taxon>
        <taxon>Ascomycota</taxon>
        <taxon>Pezizomycotina</taxon>
        <taxon>Eurotiomycetes</taxon>
        <taxon>Chaetothyriomycetidae</taxon>
        <taxon>Chaetothyriales</taxon>
        <taxon>Herpotrichiellaceae</taxon>
        <taxon>Cladophialophora</taxon>
    </lineage>
</organism>
<evidence type="ECO:0000313" key="3">
    <source>
        <dbReference type="EMBL" id="ETI21317.1"/>
    </source>
</evidence>
<feature type="domain" description="Heterokaryon incompatibility" evidence="2">
    <location>
        <begin position="284"/>
        <end position="439"/>
    </location>
</feature>
<dbReference type="RefSeq" id="XP_008730198.1">
    <property type="nucleotide sequence ID" value="XM_008731976.1"/>
</dbReference>
<dbReference type="AlphaFoldDB" id="V9D5P7"/>
<dbReference type="GeneID" id="19986156"/>
<dbReference type="HOGENOM" id="CLU_002639_2_12_1"/>
<dbReference type="PANTHER" id="PTHR33112:SF10">
    <property type="entry name" value="TOL"/>
    <property type="match status" value="1"/>
</dbReference>
<evidence type="ECO:0000259" key="2">
    <source>
        <dbReference type="Pfam" id="PF06985"/>
    </source>
</evidence>
<dbReference type="PANTHER" id="PTHR33112">
    <property type="entry name" value="DOMAIN PROTEIN, PUTATIVE-RELATED"/>
    <property type="match status" value="1"/>
</dbReference>
<dbReference type="Proteomes" id="UP000030678">
    <property type="component" value="Unassembled WGS sequence"/>
</dbReference>
<accession>V9D5P7</accession>